<dbReference type="Pfam" id="PF18845">
    <property type="entry name" value="baeRF_family3"/>
    <property type="match status" value="1"/>
</dbReference>
<feature type="coiled-coil region" evidence="1">
    <location>
        <begin position="30"/>
        <end position="57"/>
    </location>
</feature>
<gene>
    <name evidence="2" type="ORF">GJD93_12720</name>
</gene>
<dbReference type="InterPro" id="IPR041289">
    <property type="entry name" value="Bact_RF_family3"/>
</dbReference>
<reference evidence="3" key="1">
    <citation type="submission" date="2019-11" db="EMBL/GenBank/DDBJ databases">
        <title>Escherichia coli 1916D6.</title>
        <authorList>
            <person name="Yao H."/>
            <person name="Du X."/>
            <person name="Yu R."/>
            <person name="Li A."/>
        </authorList>
    </citation>
    <scope>NUCLEOTIDE SEQUENCE [LARGE SCALE GENOMIC DNA]</scope>
    <source>
        <strain evidence="3">19110F47</strain>
    </source>
</reference>
<organism evidence="2 3">
    <name type="scientific">Acinetobacter towneri</name>
    <dbReference type="NCBI Taxonomy" id="202956"/>
    <lineage>
        <taxon>Bacteria</taxon>
        <taxon>Pseudomonadati</taxon>
        <taxon>Pseudomonadota</taxon>
        <taxon>Gammaproteobacteria</taxon>
        <taxon>Moraxellales</taxon>
        <taxon>Moraxellaceae</taxon>
        <taxon>Acinetobacter</taxon>
    </lineage>
</organism>
<evidence type="ECO:0000313" key="3">
    <source>
        <dbReference type="Proteomes" id="UP000405075"/>
    </source>
</evidence>
<dbReference type="EMBL" id="CP046045">
    <property type="protein sequence ID" value="QGM28482.1"/>
    <property type="molecule type" value="Genomic_DNA"/>
</dbReference>
<evidence type="ECO:0000256" key="1">
    <source>
        <dbReference type="SAM" id="Coils"/>
    </source>
</evidence>
<accession>A0AAP9GXI6</accession>
<evidence type="ECO:0000313" key="2">
    <source>
        <dbReference type="EMBL" id="QGM28482.1"/>
    </source>
</evidence>
<name>A0AAP9GXI6_9GAMM</name>
<keyword evidence="1" id="KW-0175">Coiled coil</keyword>
<sequence length="377" mass="42956">MLNLTDTLNQLKNVQAQPAVSLFLPTHRTFPDNQQDVIALKNQLKQLEERLLADYDKRLVAQILEQIHHQTKDLNPNYHLDSLAIFATADSAQVLRLPFPTQERIVIDQQFSVRDFIRELSYAVQYYVVVISREIGRLIKASNDRVIHEFSVDDSDLNERLPHGAFPVQNDNLYSTSGAERATAANEDRLLKEFLNRVDKNVQTVRASEPLGLVIVGDRRNISFYESICDQPNAIIFSVDNVTQLEQGSAQHIIDSIQTELKSHQQQLHQQHAQQLDELYASDRVVTDLQQIYQAVFQNNVDTLYVQQGYMQAGWVDTDQQRIYLDQAHAPDSAQATDDVINHIIDAAQQHAANIVFIPADYLQSKAPLTLMSRYAV</sequence>
<dbReference type="RefSeq" id="WP_154321097.1">
    <property type="nucleotide sequence ID" value="NZ_CP046045.1"/>
</dbReference>
<proteinExistence type="predicted"/>
<protein>
    <submittedName>
        <fullName evidence="2">Uncharacterized protein</fullName>
    </submittedName>
</protein>
<dbReference type="Proteomes" id="UP000405075">
    <property type="component" value="Chromosome"/>
</dbReference>
<dbReference type="AlphaFoldDB" id="A0AAP9GXI6"/>